<protein>
    <submittedName>
        <fullName evidence="2">Transcriptional regulator of acetoin/glycerol metabolism</fullName>
    </submittedName>
</protein>
<dbReference type="SUPFAM" id="SSF55781">
    <property type="entry name" value="GAF domain-like"/>
    <property type="match status" value="1"/>
</dbReference>
<accession>A0A7Y9R0Z6</accession>
<evidence type="ECO:0000259" key="1">
    <source>
        <dbReference type="PROSITE" id="PS50112"/>
    </source>
</evidence>
<dbReference type="EMBL" id="JACCFH010000001">
    <property type="protein sequence ID" value="NYG34863.1"/>
    <property type="molecule type" value="Genomic_DNA"/>
</dbReference>
<evidence type="ECO:0000313" key="3">
    <source>
        <dbReference type="Proteomes" id="UP000518288"/>
    </source>
</evidence>
<name>A0A7Y9R0Z6_9BURK</name>
<organism evidence="2 3">
    <name type="scientific">Sphaerotilus montanus</name>
    <dbReference type="NCBI Taxonomy" id="522889"/>
    <lineage>
        <taxon>Bacteria</taxon>
        <taxon>Pseudomonadati</taxon>
        <taxon>Pseudomonadota</taxon>
        <taxon>Betaproteobacteria</taxon>
        <taxon>Burkholderiales</taxon>
        <taxon>Sphaerotilaceae</taxon>
        <taxon>Sphaerotilus</taxon>
    </lineage>
</organism>
<dbReference type="SUPFAM" id="SSF46689">
    <property type="entry name" value="Homeodomain-like"/>
    <property type="match status" value="1"/>
</dbReference>
<dbReference type="InterPro" id="IPR000014">
    <property type="entry name" value="PAS"/>
</dbReference>
<dbReference type="InterPro" id="IPR002197">
    <property type="entry name" value="HTH_Fis"/>
</dbReference>
<dbReference type="InterPro" id="IPR029016">
    <property type="entry name" value="GAF-like_dom_sf"/>
</dbReference>
<dbReference type="Gene3D" id="1.10.10.60">
    <property type="entry name" value="Homeodomain-like"/>
    <property type="match status" value="1"/>
</dbReference>
<dbReference type="PRINTS" id="PR01590">
    <property type="entry name" value="HTHFIS"/>
</dbReference>
<proteinExistence type="predicted"/>
<evidence type="ECO:0000313" key="2">
    <source>
        <dbReference type="EMBL" id="NYG34863.1"/>
    </source>
</evidence>
<dbReference type="AlphaFoldDB" id="A0A7Y9R0Z6"/>
<dbReference type="CDD" id="cd00130">
    <property type="entry name" value="PAS"/>
    <property type="match status" value="1"/>
</dbReference>
<gene>
    <name evidence="2" type="ORF">BDD16_003849</name>
</gene>
<keyword evidence="3" id="KW-1185">Reference proteome</keyword>
<dbReference type="Pfam" id="PF02954">
    <property type="entry name" value="HTH_8"/>
    <property type="match status" value="1"/>
</dbReference>
<dbReference type="Proteomes" id="UP000518288">
    <property type="component" value="Unassembled WGS sequence"/>
</dbReference>
<sequence length="358" mass="39003">MTPARLREARRAMVEGEAGSVDLAACDPALIRSWARSQAAGLSPVGRASGTPHASALQLAQAREQQHELIAHARPAMEFVYEQTRDTDSIVLLSDAQGLLLDTLGDASFANRAERVALRAGANWHEQWRGTNAIGTALAEQRPVVIHGSEHYLERNGFLTCAAAPIIDPAGVLLGAIDISSDHRQFHRHTLGLVRSAARMIEHRLFETRHRDSLRLRIHKYREGIAGLTEGLLALSEDGWLIGANMAGLHLLGLARQDIAGLCIDAVFDTSVEALHERSQVGHGWPFELRLPDGSLLWVQVEAGRGGIDVTPEPAAPDTATALPDETERVVAECKGNLSEAARRLGISRTTLYRRLQR</sequence>
<dbReference type="Gene3D" id="3.30.450.40">
    <property type="match status" value="1"/>
</dbReference>
<dbReference type="PROSITE" id="PS50112">
    <property type="entry name" value="PAS"/>
    <property type="match status" value="1"/>
</dbReference>
<comment type="caution">
    <text evidence="2">The sequence shown here is derived from an EMBL/GenBank/DDBJ whole genome shotgun (WGS) entry which is preliminary data.</text>
</comment>
<dbReference type="InterPro" id="IPR003018">
    <property type="entry name" value="GAF"/>
</dbReference>
<dbReference type="RefSeq" id="WP_179635452.1">
    <property type="nucleotide sequence ID" value="NZ_JACCFH010000001.1"/>
</dbReference>
<dbReference type="Pfam" id="PF01590">
    <property type="entry name" value="GAF"/>
    <property type="match status" value="1"/>
</dbReference>
<reference evidence="2 3" key="1">
    <citation type="submission" date="2020-07" db="EMBL/GenBank/DDBJ databases">
        <title>Genomic Encyclopedia of Archaeal and Bacterial Type Strains, Phase II (KMG-II): from individual species to whole genera.</title>
        <authorList>
            <person name="Goeker M."/>
        </authorList>
    </citation>
    <scope>NUCLEOTIDE SEQUENCE [LARGE SCALE GENOMIC DNA]</scope>
    <source>
        <strain evidence="2 3">DSM 21226</strain>
    </source>
</reference>
<dbReference type="SUPFAM" id="SSF55785">
    <property type="entry name" value="PYP-like sensor domain (PAS domain)"/>
    <property type="match status" value="1"/>
</dbReference>
<dbReference type="InterPro" id="IPR009057">
    <property type="entry name" value="Homeodomain-like_sf"/>
</dbReference>
<dbReference type="GO" id="GO:0043565">
    <property type="term" value="F:sequence-specific DNA binding"/>
    <property type="evidence" value="ECO:0007669"/>
    <property type="project" value="InterPro"/>
</dbReference>
<dbReference type="InterPro" id="IPR035965">
    <property type="entry name" value="PAS-like_dom_sf"/>
</dbReference>
<feature type="domain" description="PAS" evidence="1">
    <location>
        <begin position="217"/>
        <end position="261"/>
    </location>
</feature>